<dbReference type="GeneID" id="71059091"/>
<keyword evidence="2" id="KW-0560">Oxidoreductase</keyword>
<dbReference type="PANTHER" id="PTHR33336">
    <property type="entry name" value="QUINOL MONOOXYGENASE YGIN-RELATED"/>
    <property type="match status" value="1"/>
</dbReference>
<gene>
    <name evidence="2" type="ORF">BSTAB16_6673</name>
</gene>
<dbReference type="PROSITE" id="PS51725">
    <property type="entry name" value="ABM"/>
    <property type="match status" value="1"/>
</dbReference>
<name>A0AAJ5NDL5_9BURK</name>
<evidence type="ECO:0000313" key="3">
    <source>
        <dbReference type="Proteomes" id="UP000268684"/>
    </source>
</evidence>
<accession>A0AAJ5NDL5</accession>
<dbReference type="Proteomes" id="UP000268684">
    <property type="component" value="Chromosome III"/>
</dbReference>
<dbReference type="InterPro" id="IPR011008">
    <property type="entry name" value="Dimeric_a/b-barrel"/>
</dbReference>
<proteinExistence type="predicted"/>
<sequence>MTQEVKILILVKTQPGRASDQISAFEELAPLVRAEEGCIEYDLHPVDGDEDRFVFIERWASKEAFAAHNKTPHILAAIANSPAFRAERATVLSLGPGIGVQG</sequence>
<organism evidence="2 3">
    <name type="scientific">Burkholderia stabilis</name>
    <dbReference type="NCBI Taxonomy" id="95485"/>
    <lineage>
        <taxon>Bacteria</taxon>
        <taxon>Pseudomonadati</taxon>
        <taxon>Pseudomonadota</taxon>
        <taxon>Betaproteobacteria</taxon>
        <taxon>Burkholderiales</taxon>
        <taxon>Burkholderiaceae</taxon>
        <taxon>Burkholderia</taxon>
        <taxon>Burkholderia cepacia complex</taxon>
    </lineage>
</organism>
<dbReference type="PANTHER" id="PTHR33336:SF3">
    <property type="entry name" value="ABM DOMAIN-CONTAINING PROTEIN"/>
    <property type="match status" value="1"/>
</dbReference>
<dbReference type="EMBL" id="LR025744">
    <property type="protein sequence ID" value="VBB16468.1"/>
    <property type="molecule type" value="Genomic_DNA"/>
</dbReference>
<dbReference type="SUPFAM" id="SSF54909">
    <property type="entry name" value="Dimeric alpha+beta barrel"/>
    <property type="match status" value="1"/>
</dbReference>
<dbReference type="InterPro" id="IPR050744">
    <property type="entry name" value="AI-2_Isomerase_LsrG"/>
</dbReference>
<reference evidence="2 3" key="1">
    <citation type="submission" date="2017-11" db="EMBL/GenBank/DDBJ databases">
        <authorList>
            <person name="Seth-Smith MB H."/>
        </authorList>
    </citation>
    <scope>NUCLEOTIDE SEQUENCE [LARGE SCALE GENOMIC DNA]</scope>
    <source>
        <strain evidence="2">E</strain>
    </source>
</reference>
<dbReference type="GO" id="GO:0004497">
    <property type="term" value="F:monooxygenase activity"/>
    <property type="evidence" value="ECO:0007669"/>
    <property type="project" value="UniProtKB-KW"/>
</dbReference>
<keyword evidence="2" id="KW-0503">Monooxygenase</keyword>
<feature type="domain" description="ABM" evidence="1">
    <location>
        <begin position="5"/>
        <end position="93"/>
    </location>
</feature>
<dbReference type="Pfam" id="PF03992">
    <property type="entry name" value="ABM"/>
    <property type="match status" value="1"/>
</dbReference>
<dbReference type="RefSeq" id="WP_069751195.1">
    <property type="nucleotide sequence ID" value="NZ_CADFEP010000003.1"/>
</dbReference>
<evidence type="ECO:0000259" key="1">
    <source>
        <dbReference type="PROSITE" id="PS51725"/>
    </source>
</evidence>
<keyword evidence="3" id="KW-1185">Reference proteome</keyword>
<dbReference type="KEGG" id="bstl:BBJ41_36820"/>
<dbReference type="AlphaFoldDB" id="A0AAJ5NDL5"/>
<protein>
    <submittedName>
        <fullName evidence="2">Monooxygenase ycnE,Antibiotic biosynthesis monooxygenase</fullName>
    </submittedName>
</protein>
<dbReference type="InterPro" id="IPR007138">
    <property type="entry name" value="ABM_dom"/>
</dbReference>
<dbReference type="Gene3D" id="3.30.70.100">
    <property type="match status" value="1"/>
</dbReference>
<evidence type="ECO:0000313" key="2">
    <source>
        <dbReference type="EMBL" id="VBB16468.1"/>
    </source>
</evidence>